<dbReference type="Pfam" id="PF13374">
    <property type="entry name" value="TPR_10"/>
    <property type="match status" value="1"/>
</dbReference>
<dbReference type="AlphaFoldDB" id="A0A4S4LSN8"/>
<gene>
    <name evidence="1" type="ORF">EW146_g7015</name>
</gene>
<dbReference type="Gene3D" id="1.25.40.10">
    <property type="entry name" value="Tetratricopeptide repeat domain"/>
    <property type="match status" value="1"/>
</dbReference>
<proteinExistence type="predicted"/>
<dbReference type="SUPFAM" id="SSF48452">
    <property type="entry name" value="TPR-like"/>
    <property type="match status" value="1"/>
</dbReference>
<organism evidence="1 2">
    <name type="scientific">Bondarzewia mesenterica</name>
    <dbReference type="NCBI Taxonomy" id="1095465"/>
    <lineage>
        <taxon>Eukaryota</taxon>
        <taxon>Fungi</taxon>
        <taxon>Dikarya</taxon>
        <taxon>Basidiomycota</taxon>
        <taxon>Agaricomycotina</taxon>
        <taxon>Agaricomycetes</taxon>
        <taxon>Russulales</taxon>
        <taxon>Bondarzewiaceae</taxon>
        <taxon>Bondarzewia</taxon>
    </lineage>
</organism>
<evidence type="ECO:0000313" key="1">
    <source>
        <dbReference type="EMBL" id="THH13180.1"/>
    </source>
</evidence>
<keyword evidence="2" id="KW-1185">Reference proteome</keyword>
<name>A0A4S4LSN8_9AGAM</name>
<dbReference type="InterPro" id="IPR011990">
    <property type="entry name" value="TPR-like_helical_dom_sf"/>
</dbReference>
<sequence length="242" mass="26753">MSTCLLAHDTTLTTVIVDGLELKPSSNIASSTLHTVAAFISSLNTSILFNRRALQLKSSPHPHRLDSLIRLADALEARFDQTYSKADLDEAIALYREAHNLQHLSISSQRFLCAPSTFTDKLSAIMNNPASLLEKRFRQALDLHPAPHPDRSTSLNNLASALRIQFGQTGQLGDLEEAISFHRQALDLRSAQHPDRSMSLNNLATALQTWFEQTGRLDDLEEAISFSSAGTRSMFRTASPID</sequence>
<evidence type="ECO:0000313" key="2">
    <source>
        <dbReference type="Proteomes" id="UP000310158"/>
    </source>
</evidence>
<dbReference type="Proteomes" id="UP000310158">
    <property type="component" value="Unassembled WGS sequence"/>
</dbReference>
<comment type="caution">
    <text evidence="1">The sequence shown here is derived from an EMBL/GenBank/DDBJ whole genome shotgun (WGS) entry which is preliminary data.</text>
</comment>
<protein>
    <submittedName>
        <fullName evidence="1">Uncharacterized protein</fullName>
    </submittedName>
</protein>
<accession>A0A4S4LSN8</accession>
<reference evidence="1 2" key="1">
    <citation type="submission" date="2019-02" db="EMBL/GenBank/DDBJ databases">
        <title>Genome sequencing of the rare red list fungi Bondarzewia mesenterica.</title>
        <authorList>
            <person name="Buettner E."/>
            <person name="Kellner H."/>
        </authorList>
    </citation>
    <scope>NUCLEOTIDE SEQUENCE [LARGE SCALE GENOMIC DNA]</scope>
    <source>
        <strain evidence="1 2">DSM 108281</strain>
    </source>
</reference>
<dbReference type="PANTHER" id="PTHR19959:SF119">
    <property type="entry name" value="FUNGAL LIPASE-LIKE DOMAIN-CONTAINING PROTEIN"/>
    <property type="match status" value="1"/>
</dbReference>
<dbReference type="PANTHER" id="PTHR19959">
    <property type="entry name" value="KINESIN LIGHT CHAIN"/>
    <property type="match status" value="1"/>
</dbReference>
<dbReference type="OrthoDB" id="3217196at2759"/>
<dbReference type="EMBL" id="SGPL01000380">
    <property type="protein sequence ID" value="THH13180.1"/>
    <property type="molecule type" value="Genomic_DNA"/>
</dbReference>